<keyword evidence="1" id="KW-0805">Transcription regulation</keyword>
<keyword evidence="6" id="KW-1185">Reference proteome</keyword>
<dbReference type="InterPro" id="IPR009057">
    <property type="entry name" value="Homeodomain-like_sf"/>
</dbReference>
<reference evidence="5" key="1">
    <citation type="submission" date="2022-10" db="EMBL/GenBank/DDBJ databases">
        <title>Comparative genomic analysis of Cohnella hashimotonis sp. nov., isolated from the International Space Station.</title>
        <authorList>
            <person name="Simpson A."/>
            <person name="Venkateswaran K."/>
        </authorList>
    </citation>
    <scope>NUCLEOTIDE SEQUENCE</scope>
    <source>
        <strain evidence="5">DSM 28161</strain>
    </source>
</reference>
<protein>
    <submittedName>
        <fullName evidence="5">Helix-turn-helix domain-containing protein</fullName>
    </submittedName>
</protein>
<dbReference type="EMBL" id="JAPDIA010000008">
    <property type="protein sequence ID" value="MDG0812374.1"/>
    <property type="molecule type" value="Genomic_DNA"/>
</dbReference>
<dbReference type="SUPFAM" id="SSF51215">
    <property type="entry name" value="Regulatory protein AraC"/>
    <property type="match status" value="1"/>
</dbReference>
<dbReference type="RefSeq" id="WP_277535645.1">
    <property type="nucleotide sequence ID" value="NZ_JAPDIA010000008.1"/>
</dbReference>
<keyword evidence="2" id="KW-0238">DNA-binding</keyword>
<name>A0A9X4KW96_9BACL</name>
<accession>A0A9X4KW96</accession>
<dbReference type="Pfam" id="PF12833">
    <property type="entry name" value="HTH_18"/>
    <property type="match status" value="1"/>
</dbReference>
<dbReference type="GO" id="GO:0003700">
    <property type="term" value="F:DNA-binding transcription factor activity"/>
    <property type="evidence" value="ECO:0007669"/>
    <property type="project" value="InterPro"/>
</dbReference>
<dbReference type="InterPro" id="IPR037923">
    <property type="entry name" value="HTH-like"/>
</dbReference>
<feature type="domain" description="HTH araC/xylS-type" evidence="4">
    <location>
        <begin position="93"/>
        <end position="191"/>
    </location>
</feature>
<dbReference type="PANTHER" id="PTHR43280">
    <property type="entry name" value="ARAC-FAMILY TRANSCRIPTIONAL REGULATOR"/>
    <property type="match status" value="1"/>
</dbReference>
<evidence type="ECO:0000259" key="4">
    <source>
        <dbReference type="PROSITE" id="PS01124"/>
    </source>
</evidence>
<dbReference type="SMART" id="SM00342">
    <property type="entry name" value="HTH_ARAC"/>
    <property type="match status" value="1"/>
</dbReference>
<gene>
    <name evidence="5" type="ORF">OMP40_25765</name>
</gene>
<evidence type="ECO:0000313" key="6">
    <source>
        <dbReference type="Proteomes" id="UP001153404"/>
    </source>
</evidence>
<evidence type="ECO:0000256" key="1">
    <source>
        <dbReference type="ARBA" id="ARBA00023015"/>
    </source>
</evidence>
<dbReference type="SUPFAM" id="SSF46689">
    <property type="entry name" value="Homeodomain-like"/>
    <property type="match status" value="2"/>
</dbReference>
<dbReference type="AlphaFoldDB" id="A0A9X4KW96"/>
<dbReference type="Proteomes" id="UP001153404">
    <property type="component" value="Unassembled WGS sequence"/>
</dbReference>
<dbReference type="GO" id="GO:0043565">
    <property type="term" value="F:sequence-specific DNA binding"/>
    <property type="evidence" value="ECO:0007669"/>
    <property type="project" value="InterPro"/>
</dbReference>
<dbReference type="PANTHER" id="PTHR43280:SF2">
    <property type="entry name" value="HTH-TYPE TRANSCRIPTIONAL REGULATOR EXSA"/>
    <property type="match status" value="1"/>
</dbReference>
<dbReference type="Gene3D" id="1.10.10.60">
    <property type="entry name" value="Homeodomain-like"/>
    <property type="match status" value="2"/>
</dbReference>
<evidence type="ECO:0000313" key="5">
    <source>
        <dbReference type="EMBL" id="MDG0812374.1"/>
    </source>
</evidence>
<proteinExistence type="predicted"/>
<keyword evidence="3" id="KW-0804">Transcription</keyword>
<comment type="caution">
    <text evidence="5">The sequence shown here is derived from an EMBL/GenBank/DDBJ whole genome shotgun (WGS) entry which is preliminary data.</text>
</comment>
<organism evidence="5 6">
    <name type="scientific">Cohnella rhizosphaerae</name>
    <dbReference type="NCBI Taxonomy" id="1457232"/>
    <lineage>
        <taxon>Bacteria</taxon>
        <taxon>Bacillati</taxon>
        <taxon>Bacillota</taxon>
        <taxon>Bacilli</taxon>
        <taxon>Bacillales</taxon>
        <taxon>Paenibacillaceae</taxon>
        <taxon>Cohnella</taxon>
    </lineage>
</organism>
<evidence type="ECO:0000256" key="3">
    <source>
        <dbReference type="ARBA" id="ARBA00023163"/>
    </source>
</evidence>
<evidence type="ECO:0000256" key="2">
    <source>
        <dbReference type="ARBA" id="ARBA00023125"/>
    </source>
</evidence>
<sequence>MRTGRREGEAWNFVWAHFSPRSIGEKLLPDEPLSLQALEPGSVQTRIYEAFRRILFDSRERSEYWHDLCLNSLREILMLLAERQSRKLDPRVVEAMRFLSEHMRSPIQIEALSKEIGLSPSRLSHLFKEQTGVSVIDALNRMRIRQATLLLAHTDRSASEVAYDVGFHNYNHFMNQFRKWTGTNPSAFRKQDRTDGV</sequence>
<dbReference type="PROSITE" id="PS01124">
    <property type="entry name" value="HTH_ARAC_FAMILY_2"/>
    <property type="match status" value="1"/>
</dbReference>
<dbReference type="InterPro" id="IPR018060">
    <property type="entry name" value="HTH_AraC"/>
</dbReference>
<dbReference type="Gene3D" id="2.60.120.280">
    <property type="entry name" value="Regulatory protein AraC"/>
    <property type="match status" value="1"/>
</dbReference>